<evidence type="ECO:0000313" key="5">
    <source>
        <dbReference type="Proteomes" id="UP001549106"/>
    </source>
</evidence>
<organism evidence="4 5">
    <name type="scientific">Blautia caecimuris</name>
    <dbReference type="NCBI Taxonomy" id="1796615"/>
    <lineage>
        <taxon>Bacteria</taxon>
        <taxon>Bacillati</taxon>
        <taxon>Bacillota</taxon>
        <taxon>Clostridia</taxon>
        <taxon>Lachnospirales</taxon>
        <taxon>Lachnospiraceae</taxon>
        <taxon>Blautia</taxon>
    </lineage>
</organism>
<sequence>MDIKEMIDVTFRGNIYIVQNGKVLYERETGFADLSNEIPNTAETKFASASAGKVFVAVGILQLIERGKIKFDDTLGVLLDIPLNEIDKDVTVKQLLNHTSGVPDYFDESVMDEYEELWIDYPNYKIRHNSDLLPLFINKPMMYPKGKKFQYNNSGYVLLAMIIEKVTGMYFDRYLKESIFDICGMKSTGYYELDKLPAKCANNYIYCHDTNDYRTNIFSVDVKGTGAGGAFITVRDIISFWTNLLEGNLISKSFVSDMLSKQSGDGTDAEEGYYGYGMWIIDNPNGKDLAYFQGCDPGVSFISEYNPNNGIISVLVSNYGDNVWREMRKIREVLY</sequence>
<dbReference type="SUPFAM" id="SSF56601">
    <property type="entry name" value="beta-lactamase/transpeptidase-like"/>
    <property type="match status" value="1"/>
</dbReference>
<dbReference type="RefSeq" id="WP_257465583.1">
    <property type="nucleotide sequence ID" value="NZ_JANJZT010000041.1"/>
</dbReference>
<proteinExistence type="predicted"/>
<dbReference type="Proteomes" id="UP001549106">
    <property type="component" value="Unassembled WGS sequence"/>
</dbReference>
<comment type="caution">
    <text evidence="4">The sequence shown here is derived from an EMBL/GenBank/DDBJ whole genome shotgun (WGS) entry which is preliminary data.</text>
</comment>
<dbReference type="InterPro" id="IPR012338">
    <property type="entry name" value="Beta-lactam/transpept-like"/>
</dbReference>
<name>A0ABV2M710_9FIRM</name>
<accession>A0ABV2M710</accession>
<dbReference type="Pfam" id="PF00144">
    <property type="entry name" value="Beta-lactamase"/>
    <property type="match status" value="1"/>
</dbReference>
<gene>
    <name evidence="4" type="ORF">ABID24_003505</name>
</gene>
<evidence type="ECO:0000256" key="2">
    <source>
        <dbReference type="ARBA" id="ARBA00023136"/>
    </source>
</evidence>
<evidence type="ECO:0000313" key="4">
    <source>
        <dbReference type="EMBL" id="MET3752235.1"/>
    </source>
</evidence>
<dbReference type="PANTHER" id="PTHR46825:SF11">
    <property type="entry name" value="PENICILLIN-BINDING PROTEIN 4"/>
    <property type="match status" value="1"/>
</dbReference>
<keyword evidence="5" id="KW-1185">Reference proteome</keyword>
<dbReference type="Gene3D" id="3.40.710.10">
    <property type="entry name" value="DD-peptidase/beta-lactamase superfamily"/>
    <property type="match status" value="1"/>
</dbReference>
<dbReference type="PANTHER" id="PTHR46825">
    <property type="entry name" value="D-ALANYL-D-ALANINE-CARBOXYPEPTIDASE/ENDOPEPTIDASE AMPH"/>
    <property type="match status" value="1"/>
</dbReference>
<dbReference type="InterPro" id="IPR001466">
    <property type="entry name" value="Beta-lactam-related"/>
</dbReference>
<dbReference type="InterPro" id="IPR050491">
    <property type="entry name" value="AmpC-like"/>
</dbReference>
<feature type="domain" description="Beta-lactamase-related" evidence="3">
    <location>
        <begin position="15"/>
        <end position="322"/>
    </location>
</feature>
<dbReference type="EMBL" id="JBEPMJ010000042">
    <property type="protein sequence ID" value="MET3752235.1"/>
    <property type="molecule type" value="Genomic_DNA"/>
</dbReference>
<evidence type="ECO:0000259" key="3">
    <source>
        <dbReference type="Pfam" id="PF00144"/>
    </source>
</evidence>
<protein>
    <submittedName>
        <fullName evidence="4">CubicO group peptidase (Beta-lactamase class C family)</fullName>
    </submittedName>
</protein>
<evidence type="ECO:0000256" key="1">
    <source>
        <dbReference type="ARBA" id="ARBA00004370"/>
    </source>
</evidence>
<comment type="subcellular location">
    <subcellularLocation>
        <location evidence="1">Membrane</location>
    </subcellularLocation>
</comment>
<reference evidence="4 5" key="1">
    <citation type="submission" date="2024-06" db="EMBL/GenBank/DDBJ databases">
        <title>Genomic Encyclopedia of Type Strains, Phase IV (KMG-IV): sequencing the most valuable type-strain genomes for metagenomic binning, comparative biology and taxonomic classification.</title>
        <authorList>
            <person name="Goeker M."/>
        </authorList>
    </citation>
    <scope>NUCLEOTIDE SEQUENCE [LARGE SCALE GENOMIC DNA]</scope>
    <source>
        <strain evidence="4 5">DSM 29492</strain>
    </source>
</reference>
<keyword evidence="2" id="KW-0472">Membrane</keyword>